<dbReference type="STRING" id="348151.IV55_GL001016"/>
<name>A0A0R2KVE3_9LACO</name>
<feature type="signal peptide" evidence="1">
    <location>
        <begin position="1"/>
        <end position="21"/>
    </location>
</feature>
<gene>
    <name evidence="2" type="ORF">IV55_GL001016</name>
</gene>
<dbReference type="AlphaFoldDB" id="A0A0R2KVE3"/>
<evidence type="ECO:0000313" key="2">
    <source>
        <dbReference type="EMBL" id="KRN93512.1"/>
    </source>
</evidence>
<dbReference type="PATRIC" id="fig|348151.3.peg.1039"/>
<sequence>MVTVAAVATGLLLAACGRANLTTTKTTYHQDGLVAAVKGHSSAKEVTYQVDHHSKKTVTVRNGTFVIQVPSTTHRQAVKLQADGLKTTTHVAAAKSLGSYQSIQKKFNQSLVGATMSKADQRKAQAVAKAAVAIKQQPTPALAETLSQQGPAVKKAMGEAQQKVHGQLLPTKTPGNGVQNVVTTKGYKIRMNIQDGNVLGATMIVSTKSFKQAAGQRAFGTSFVILANSTGADGQSVLKQFGDETKKLKKGANTIDPIHSHGVNFTVGLSTGDFFIFMDK</sequence>
<organism evidence="2 3">
    <name type="scientific">Furfurilactobacillus siliginis</name>
    <dbReference type="NCBI Taxonomy" id="348151"/>
    <lineage>
        <taxon>Bacteria</taxon>
        <taxon>Bacillati</taxon>
        <taxon>Bacillota</taxon>
        <taxon>Bacilli</taxon>
        <taxon>Lactobacillales</taxon>
        <taxon>Lactobacillaceae</taxon>
        <taxon>Furfurilactobacillus</taxon>
    </lineage>
</organism>
<dbReference type="Proteomes" id="UP000051139">
    <property type="component" value="Unassembled WGS sequence"/>
</dbReference>
<comment type="caution">
    <text evidence="2">The sequence shown here is derived from an EMBL/GenBank/DDBJ whole genome shotgun (WGS) entry which is preliminary data.</text>
</comment>
<proteinExistence type="predicted"/>
<accession>A0A0R2KVE3</accession>
<keyword evidence="2" id="KW-0449">Lipoprotein</keyword>
<keyword evidence="3" id="KW-1185">Reference proteome</keyword>
<protein>
    <submittedName>
        <fullName evidence="2">Lipoprotein</fullName>
    </submittedName>
</protein>
<reference evidence="2 3" key="1">
    <citation type="journal article" date="2015" name="Genome Announc.">
        <title>Expanding the biotechnology potential of lactobacilli through comparative genomics of 213 strains and associated genera.</title>
        <authorList>
            <person name="Sun Z."/>
            <person name="Harris H.M."/>
            <person name="McCann A."/>
            <person name="Guo C."/>
            <person name="Argimon S."/>
            <person name="Zhang W."/>
            <person name="Yang X."/>
            <person name="Jeffery I.B."/>
            <person name="Cooney J.C."/>
            <person name="Kagawa T.F."/>
            <person name="Liu W."/>
            <person name="Song Y."/>
            <person name="Salvetti E."/>
            <person name="Wrobel A."/>
            <person name="Rasinkangas P."/>
            <person name="Parkhill J."/>
            <person name="Rea M.C."/>
            <person name="O'Sullivan O."/>
            <person name="Ritari J."/>
            <person name="Douillard F.P."/>
            <person name="Paul Ross R."/>
            <person name="Yang R."/>
            <person name="Briner A.E."/>
            <person name="Felis G.E."/>
            <person name="de Vos W.M."/>
            <person name="Barrangou R."/>
            <person name="Klaenhammer T.R."/>
            <person name="Caufield P.W."/>
            <person name="Cui Y."/>
            <person name="Zhang H."/>
            <person name="O'Toole P.W."/>
        </authorList>
    </citation>
    <scope>NUCLEOTIDE SEQUENCE [LARGE SCALE GENOMIC DNA]</scope>
    <source>
        <strain evidence="2 3">DSM 22696</strain>
    </source>
</reference>
<dbReference type="EMBL" id="JQCB01000023">
    <property type="protein sequence ID" value="KRN93512.1"/>
    <property type="molecule type" value="Genomic_DNA"/>
</dbReference>
<evidence type="ECO:0000256" key="1">
    <source>
        <dbReference type="SAM" id="SignalP"/>
    </source>
</evidence>
<feature type="chain" id="PRO_5006419660" evidence="1">
    <location>
        <begin position="22"/>
        <end position="280"/>
    </location>
</feature>
<evidence type="ECO:0000313" key="3">
    <source>
        <dbReference type="Proteomes" id="UP000051139"/>
    </source>
</evidence>
<keyword evidence="1" id="KW-0732">Signal</keyword>